<dbReference type="RefSeq" id="WP_010034781.1">
    <property type="nucleotide sequence ID" value="NZ_CP025958.1"/>
</dbReference>
<keyword evidence="6" id="KW-1185">Reference proteome</keyword>
<dbReference type="InterPro" id="IPR029056">
    <property type="entry name" value="Ribokinase-like"/>
</dbReference>
<evidence type="ECO:0000313" key="6">
    <source>
        <dbReference type="Proteomes" id="UP000245802"/>
    </source>
</evidence>
<dbReference type="Pfam" id="PF00294">
    <property type="entry name" value="PfkB"/>
    <property type="match status" value="1"/>
</dbReference>
<dbReference type="KEGG" id="gog:C1280_25395"/>
<proteinExistence type="inferred from homology"/>
<organism evidence="5 6">
    <name type="scientific">Gemmata obscuriglobus</name>
    <dbReference type="NCBI Taxonomy" id="114"/>
    <lineage>
        <taxon>Bacteria</taxon>
        <taxon>Pseudomonadati</taxon>
        <taxon>Planctomycetota</taxon>
        <taxon>Planctomycetia</taxon>
        <taxon>Gemmatales</taxon>
        <taxon>Gemmataceae</taxon>
        <taxon>Gemmata</taxon>
    </lineage>
</organism>
<sequence length="329" mass="34729">MPREFDLIGLGNSLVDILVELSEEEFGPLGFERGTMRLTERDEQQKLLGAFRQREPRLVSGGSVANSVIACSQLGGRGAFIGCVGDDRYGLHYKEEFSELAIDFTNPPLVGETTGTCVSIITPDAERTMRTCLAVSSHLADRHVPAGKIAASEWLFVEGYIFANPATGQLAIREALQAAKANGTKVALTCSDAFVPQVFGDAFRAALAQSDLLFCNATEAVAVAGGGDAAAAFANLKALVPNAVVTDGPNGAFVRYHGAEYHVPAFLCQPADLTGAGDMFAGAFLYGVTHGVPAETAARAANFLAMKVITQIGARLHQGAKQFWAEACV</sequence>
<evidence type="ECO:0000313" key="5">
    <source>
        <dbReference type="EMBL" id="AWM40007.1"/>
    </source>
</evidence>
<comment type="similarity">
    <text evidence="1">Belongs to the carbohydrate kinase PfkB family.</text>
</comment>
<keyword evidence="2" id="KW-0808">Transferase</keyword>
<dbReference type="PANTHER" id="PTHR43320">
    <property type="entry name" value="SUGAR KINASE"/>
    <property type="match status" value="1"/>
</dbReference>
<dbReference type="SUPFAM" id="SSF53613">
    <property type="entry name" value="Ribokinase-like"/>
    <property type="match status" value="1"/>
</dbReference>
<evidence type="ECO:0000256" key="1">
    <source>
        <dbReference type="ARBA" id="ARBA00010688"/>
    </source>
</evidence>
<feature type="domain" description="Carbohydrate kinase PfkB" evidence="4">
    <location>
        <begin position="52"/>
        <end position="315"/>
    </location>
</feature>
<evidence type="ECO:0000256" key="3">
    <source>
        <dbReference type="ARBA" id="ARBA00022777"/>
    </source>
</evidence>
<dbReference type="Proteomes" id="UP000245802">
    <property type="component" value="Chromosome"/>
</dbReference>
<dbReference type="InterPro" id="IPR052700">
    <property type="entry name" value="Carb_kinase_PfkB-like"/>
</dbReference>
<keyword evidence="3 5" id="KW-0418">Kinase</keyword>
<dbReference type="OrthoDB" id="9775849at2"/>
<dbReference type="GO" id="GO:0016301">
    <property type="term" value="F:kinase activity"/>
    <property type="evidence" value="ECO:0007669"/>
    <property type="project" value="UniProtKB-KW"/>
</dbReference>
<accession>A0A2Z3H8Y6</accession>
<dbReference type="CDD" id="cd01168">
    <property type="entry name" value="adenosine_kinase"/>
    <property type="match status" value="1"/>
</dbReference>
<evidence type="ECO:0000256" key="2">
    <source>
        <dbReference type="ARBA" id="ARBA00022679"/>
    </source>
</evidence>
<dbReference type="PANTHER" id="PTHR43320:SF3">
    <property type="entry name" value="CARBOHYDRATE KINASE PFKB DOMAIN-CONTAINING PROTEIN"/>
    <property type="match status" value="1"/>
</dbReference>
<dbReference type="Gene3D" id="3.40.1190.20">
    <property type="match status" value="1"/>
</dbReference>
<dbReference type="AlphaFoldDB" id="A0A2Z3H8Y6"/>
<dbReference type="InterPro" id="IPR011611">
    <property type="entry name" value="PfkB_dom"/>
</dbReference>
<reference evidence="5 6" key="1">
    <citation type="submission" date="2018-01" db="EMBL/GenBank/DDBJ databases">
        <title>G. obscuriglobus.</title>
        <authorList>
            <person name="Franke J."/>
            <person name="Blomberg W."/>
            <person name="Selmecki A."/>
        </authorList>
    </citation>
    <scope>NUCLEOTIDE SEQUENCE [LARGE SCALE GENOMIC DNA]</scope>
    <source>
        <strain evidence="5 6">DSM 5831</strain>
    </source>
</reference>
<protein>
    <submittedName>
        <fullName evidence="5">Adenosine kinase</fullName>
    </submittedName>
</protein>
<gene>
    <name evidence="5" type="ORF">C1280_25395</name>
</gene>
<name>A0A2Z3H8Y6_9BACT</name>
<dbReference type="EMBL" id="CP025958">
    <property type="protein sequence ID" value="AWM40007.1"/>
    <property type="molecule type" value="Genomic_DNA"/>
</dbReference>
<evidence type="ECO:0000259" key="4">
    <source>
        <dbReference type="Pfam" id="PF00294"/>
    </source>
</evidence>